<reference evidence="3" key="3">
    <citation type="submission" date="2023-06" db="EMBL/GenBank/DDBJ databases">
        <title>Pangenomics reveal diversification of enzyme families and niche specialization in globally abundant SAR202 bacteria.</title>
        <authorList>
            <person name="Saw J.H.W."/>
        </authorList>
    </citation>
    <scope>NUCLEOTIDE SEQUENCE [LARGE SCALE GENOMIC DNA]</scope>
    <source>
        <strain evidence="3">JH1073</strain>
    </source>
</reference>
<reference evidence="3 4" key="1">
    <citation type="submission" date="2019-11" db="EMBL/GenBank/DDBJ databases">
        <authorList>
            <person name="Cho J.-C."/>
        </authorList>
    </citation>
    <scope>NUCLEOTIDE SEQUENCE [LARGE SCALE GENOMIC DNA]</scope>
    <source>
        <strain evidence="2 3">JH1073</strain>
        <strain evidence="1 4">JH702</strain>
    </source>
</reference>
<organism evidence="2 3">
    <name type="scientific">Candidatus Lucifugimonas marina</name>
    <dbReference type="NCBI Taxonomy" id="3038979"/>
    <lineage>
        <taxon>Bacteria</taxon>
        <taxon>Bacillati</taxon>
        <taxon>Chloroflexota</taxon>
        <taxon>Dehalococcoidia</taxon>
        <taxon>SAR202 cluster</taxon>
        <taxon>Candidatus Lucifugimonadales</taxon>
        <taxon>Candidatus Lucifugimonadaceae</taxon>
        <taxon>Candidatus Lucifugimonas</taxon>
    </lineage>
</organism>
<evidence type="ECO:0000313" key="1">
    <source>
        <dbReference type="EMBL" id="MDG0866230.1"/>
    </source>
</evidence>
<evidence type="ECO:0008006" key="5">
    <source>
        <dbReference type="Google" id="ProtNLM"/>
    </source>
</evidence>
<dbReference type="Pfam" id="PF02643">
    <property type="entry name" value="DUF192"/>
    <property type="match status" value="1"/>
</dbReference>
<sequence>MTITVSHGETEHPVTAEIADKPSERAQGLMCRDSIPQGTGMIFLYEEPRTTGFWMLNTYSEIDVLYLDRSRKIVDKITMSPCLRENLNDDNWQVKCATESADYVPRGEYTSVLELPAGWLGSIGVDDTNINQMTLDWQPVAN</sequence>
<dbReference type="InterPro" id="IPR003795">
    <property type="entry name" value="DUF192"/>
</dbReference>
<reference evidence="2" key="2">
    <citation type="journal article" date="2023" name="Nat. Commun.">
        <title>Cultivation of marine bacteria of the SAR202 clade.</title>
        <authorList>
            <person name="Lim Y."/>
            <person name="Seo J.H."/>
            <person name="Giovannoni S.J."/>
            <person name="Kang I."/>
            <person name="Cho J.C."/>
        </authorList>
    </citation>
    <scope>NUCLEOTIDE SEQUENCE</scope>
    <source>
        <strain evidence="2">JH1073</strain>
    </source>
</reference>
<dbReference type="AlphaFoldDB" id="A0AAJ6CR95"/>
<evidence type="ECO:0000313" key="2">
    <source>
        <dbReference type="EMBL" id="WFG39051.1"/>
    </source>
</evidence>
<dbReference type="Gene3D" id="2.60.120.1140">
    <property type="entry name" value="Protein of unknown function DUF192"/>
    <property type="match status" value="1"/>
</dbReference>
<dbReference type="PANTHER" id="PTHR37953:SF1">
    <property type="entry name" value="UPF0127 PROTEIN MJ1496"/>
    <property type="match status" value="1"/>
</dbReference>
<proteinExistence type="predicted"/>
<dbReference type="EMBL" id="CP046147">
    <property type="protein sequence ID" value="WFG39051.1"/>
    <property type="molecule type" value="Genomic_DNA"/>
</dbReference>
<dbReference type="EMBL" id="WMBE01000001">
    <property type="protein sequence ID" value="MDG0866230.1"/>
    <property type="molecule type" value="Genomic_DNA"/>
</dbReference>
<evidence type="ECO:0000313" key="3">
    <source>
        <dbReference type="Proteomes" id="UP001219901"/>
    </source>
</evidence>
<keyword evidence="3" id="KW-1185">Reference proteome</keyword>
<dbReference type="Proteomes" id="UP001321249">
    <property type="component" value="Unassembled WGS sequence"/>
</dbReference>
<accession>A0AAJ6CR95</accession>
<dbReference type="Proteomes" id="UP001219901">
    <property type="component" value="Chromosome"/>
</dbReference>
<dbReference type="InterPro" id="IPR038695">
    <property type="entry name" value="Saro_0823-like_sf"/>
</dbReference>
<protein>
    <recommendedName>
        <fullName evidence="5">DUF192 domain-containing protein</fullName>
    </recommendedName>
</protein>
<evidence type="ECO:0000313" key="4">
    <source>
        <dbReference type="Proteomes" id="UP001321249"/>
    </source>
</evidence>
<name>A0AAJ6CR95_9CHLR</name>
<gene>
    <name evidence="1" type="ORF">GKO46_03985</name>
    <name evidence="2" type="ORF">GKO48_05275</name>
</gene>
<dbReference type="PANTHER" id="PTHR37953">
    <property type="entry name" value="UPF0127 PROTEIN MJ1496"/>
    <property type="match status" value="1"/>
</dbReference>